<dbReference type="InterPro" id="IPR017461">
    <property type="entry name" value="CHP03009_planctomycetes"/>
</dbReference>
<protein>
    <submittedName>
        <fullName evidence="3">TIGR03009 domain-containing protein</fullName>
    </submittedName>
</protein>
<dbReference type="InterPro" id="IPR004564">
    <property type="entry name" value="OM_lipoprot_carrier_LolA-like"/>
</dbReference>
<reference evidence="3" key="1">
    <citation type="submission" date="2021-05" db="EMBL/GenBank/DDBJ databases">
        <title>Complete genome sequence of the cellulolytic planctomycete Telmatocola sphagniphila SP2T and characterization of the first cellulase from planctomycetes.</title>
        <authorList>
            <person name="Rakitin A.L."/>
            <person name="Beletsky A.V."/>
            <person name="Naumoff D.G."/>
            <person name="Kulichevskaya I.S."/>
            <person name="Mardanov A.V."/>
            <person name="Ravin N.V."/>
            <person name="Dedysh S.N."/>
        </authorList>
    </citation>
    <scope>NUCLEOTIDE SEQUENCE</scope>
    <source>
        <strain evidence="3">SP2T</strain>
    </source>
</reference>
<dbReference type="EMBL" id="CP074694">
    <property type="protein sequence ID" value="QVL32772.1"/>
    <property type="molecule type" value="Genomic_DNA"/>
</dbReference>
<accession>A0A8E6B6G5</accession>
<dbReference type="Pfam" id="PF03548">
    <property type="entry name" value="LolA"/>
    <property type="match status" value="1"/>
</dbReference>
<evidence type="ECO:0000256" key="1">
    <source>
        <dbReference type="ARBA" id="ARBA00022729"/>
    </source>
</evidence>
<name>A0A8E6B6G5_9BACT</name>
<gene>
    <name evidence="3" type="ORF">KIH39_02300</name>
</gene>
<keyword evidence="4" id="KW-1185">Reference proteome</keyword>
<feature type="signal peptide" evidence="2">
    <location>
        <begin position="1"/>
        <end position="20"/>
    </location>
</feature>
<organism evidence="3 4">
    <name type="scientific">Telmatocola sphagniphila</name>
    <dbReference type="NCBI Taxonomy" id="1123043"/>
    <lineage>
        <taxon>Bacteria</taxon>
        <taxon>Pseudomonadati</taxon>
        <taxon>Planctomycetota</taxon>
        <taxon>Planctomycetia</taxon>
        <taxon>Gemmatales</taxon>
        <taxon>Gemmataceae</taxon>
    </lineage>
</organism>
<dbReference type="Gene3D" id="2.50.20.10">
    <property type="entry name" value="Lipoprotein localisation LolA/LolB/LppX"/>
    <property type="match status" value="1"/>
</dbReference>
<sequence>MLKTINLTVIFLLFCNISNAQQSVGEYEKRSATSELTPEQKSARLDQILKDWEARMTKTESFGMAVTQTIIEPVRKTSTEMKGTAYFQKPNLAFIDLSEVDANQPIHRRFLIKGKDLYLFDFKTKEVKMLSAPTGKDIITYFPLPLLFGMKAAELKERFTLNYLLEDTHYVYIDIVPKKNSDKQEFKVARLTLVNNQKLYPSSYIFLRQIEYINSANESIKYVFTDYMTNNPDSETIFKLVVPVGWKLIGDKTLDGEFSGNSKSTNPTSPGGLKQ</sequence>
<proteinExistence type="predicted"/>
<evidence type="ECO:0000313" key="4">
    <source>
        <dbReference type="Proteomes" id="UP000676194"/>
    </source>
</evidence>
<dbReference type="InterPro" id="IPR029046">
    <property type="entry name" value="LolA/LolB/LppX"/>
</dbReference>
<evidence type="ECO:0000256" key="2">
    <source>
        <dbReference type="SAM" id="SignalP"/>
    </source>
</evidence>
<dbReference type="Proteomes" id="UP000676194">
    <property type="component" value="Chromosome"/>
</dbReference>
<dbReference type="AlphaFoldDB" id="A0A8E6B6G5"/>
<feature type="chain" id="PRO_5034015118" evidence="2">
    <location>
        <begin position="21"/>
        <end position="275"/>
    </location>
</feature>
<dbReference type="NCBIfam" id="TIGR03009">
    <property type="entry name" value="plancto_dom_2"/>
    <property type="match status" value="1"/>
</dbReference>
<keyword evidence="1 2" id="KW-0732">Signal</keyword>
<dbReference type="KEGG" id="tsph:KIH39_02300"/>
<dbReference type="SUPFAM" id="SSF89392">
    <property type="entry name" value="Prokaryotic lipoproteins and lipoprotein localization factors"/>
    <property type="match status" value="1"/>
</dbReference>
<evidence type="ECO:0000313" key="3">
    <source>
        <dbReference type="EMBL" id="QVL32772.1"/>
    </source>
</evidence>
<dbReference type="RefSeq" id="WP_213497662.1">
    <property type="nucleotide sequence ID" value="NZ_CP074694.1"/>
</dbReference>